<dbReference type="GO" id="GO:0035556">
    <property type="term" value="P:intracellular signal transduction"/>
    <property type="evidence" value="ECO:0007669"/>
    <property type="project" value="InterPro"/>
</dbReference>
<feature type="domain" description="SOCS box" evidence="1">
    <location>
        <begin position="236"/>
        <end position="271"/>
    </location>
</feature>
<dbReference type="AlphaFoldDB" id="A0A6G0T6S5"/>
<dbReference type="PROSITE" id="PS51065">
    <property type="entry name" value="NHR"/>
    <property type="match status" value="1"/>
</dbReference>
<dbReference type="EMBL" id="VYZN01000054">
    <property type="protein sequence ID" value="KAE9526736.1"/>
    <property type="molecule type" value="Genomic_DNA"/>
</dbReference>
<dbReference type="InterPro" id="IPR036036">
    <property type="entry name" value="SOCS_box-like_dom_sf"/>
</dbReference>
<reference evidence="3 4" key="1">
    <citation type="submission" date="2019-08" db="EMBL/GenBank/DDBJ databases">
        <title>The genome of the soybean aphid Biotype 1, its phylome, world population structure and adaptation to the North American continent.</title>
        <authorList>
            <person name="Giordano R."/>
            <person name="Donthu R.K."/>
            <person name="Hernandez A.G."/>
            <person name="Wright C.L."/>
            <person name="Zimin A.V."/>
        </authorList>
    </citation>
    <scope>NUCLEOTIDE SEQUENCE [LARGE SCALE GENOMIC DNA]</scope>
    <source>
        <tissue evidence="3">Whole aphids</tissue>
    </source>
</reference>
<feature type="domain" description="NHR" evidence="2">
    <location>
        <begin position="26"/>
        <end position="234"/>
    </location>
</feature>
<gene>
    <name evidence="3" type="ORF">AGLY_013384</name>
</gene>
<dbReference type="SMART" id="SM00588">
    <property type="entry name" value="NEUZ"/>
    <property type="match status" value="1"/>
</dbReference>
<dbReference type="Gene3D" id="2.60.120.920">
    <property type="match status" value="1"/>
</dbReference>
<dbReference type="Pfam" id="PF07525">
    <property type="entry name" value="SOCS_box"/>
    <property type="match status" value="1"/>
</dbReference>
<evidence type="ECO:0000313" key="4">
    <source>
        <dbReference type="Proteomes" id="UP000475862"/>
    </source>
</evidence>
<accession>A0A6G0T6S5</accession>
<dbReference type="Proteomes" id="UP000475862">
    <property type="component" value="Unassembled WGS sequence"/>
</dbReference>
<organism evidence="3 4">
    <name type="scientific">Aphis glycines</name>
    <name type="common">Soybean aphid</name>
    <dbReference type="NCBI Taxonomy" id="307491"/>
    <lineage>
        <taxon>Eukaryota</taxon>
        <taxon>Metazoa</taxon>
        <taxon>Ecdysozoa</taxon>
        <taxon>Arthropoda</taxon>
        <taxon>Hexapoda</taxon>
        <taxon>Insecta</taxon>
        <taxon>Pterygota</taxon>
        <taxon>Neoptera</taxon>
        <taxon>Paraneoptera</taxon>
        <taxon>Hemiptera</taxon>
        <taxon>Sternorrhyncha</taxon>
        <taxon>Aphidomorpha</taxon>
        <taxon>Aphidoidea</taxon>
        <taxon>Aphididae</taxon>
        <taxon>Aphidini</taxon>
        <taxon>Aphis</taxon>
        <taxon>Aphis</taxon>
    </lineage>
</organism>
<dbReference type="Pfam" id="PF07177">
    <property type="entry name" value="Neuralized"/>
    <property type="match status" value="1"/>
</dbReference>
<dbReference type="GO" id="GO:0061630">
    <property type="term" value="F:ubiquitin protein ligase activity"/>
    <property type="evidence" value="ECO:0007669"/>
    <property type="project" value="TreeGrafter"/>
</dbReference>
<keyword evidence="4" id="KW-1185">Reference proteome</keyword>
<comment type="caution">
    <text evidence="3">The sequence shown here is derived from an EMBL/GenBank/DDBJ whole genome shotgun (WGS) entry which is preliminary data.</text>
</comment>
<dbReference type="InterPro" id="IPR043136">
    <property type="entry name" value="B30.2/SPRY_sf"/>
</dbReference>
<sequence length="271" mass="30677">MTRTCPRRYRPRSRAMSEKQPCTYQQTRFHRFHGYNLSLHDQDTVAHREMSFANAIVFSERSLSPGEVFLIEIESSENGWSGHIRLGLTQLDPDALQRSGHLLPQCAIPDMVSNKTMGESWVCALTKHQAWYDANYLTNYFRLDGNHVFTSRGTFPTSILKSSRNDKMDILPTDVGSRVGVLYLPCGQNMAVMHFIINGEFVVPLSRTIPYNDGPIRAVIDVYGATKRVRVIQVYNVNSLQSACRETILKNIKAASVSKLPLPNALKEIKD</sequence>
<evidence type="ECO:0000313" key="3">
    <source>
        <dbReference type="EMBL" id="KAE9526736.1"/>
    </source>
</evidence>
<dbReference type="OrthoDB" id="10059069at2759"/>
<dbReference type="CDD" id="cd12887">
    <property type="entry name" value="SPRY_NHR_like"/>
    <property type="match status" value="1"/>
</dbReference>
<evidence type="ECO:0000259" key="1">
    <source>
        <dbReference type="PROSITE" id="PS50225"/>
    </source>
</evidence>
<dbReference type="PROSITE" id="PS50225">
    <property type="entry name" value="SOCS"/>
    <property type="match status" value="1"/>
</dbReference>
<proteinExistence type="predicted"/>
<dbReference type="InterPro" id="IPR006573">
    <property type="entry name" value="NHR_dom"/>
</dbReference>
<dbReference type="PANTHER" id="PTHR12429">
    <property type="entry name" value="NEURALIZED"/>
    <property type="match status" value="1"/>
</dbReference>
<protein>
    <recommendedName>
        <fullName evidence="5">NHR domain-containing protein</fullName>
    </recommendedName>
</protein>
<dbReference type="SUPFAM" id="SSF158235">
    <property type="entry name" value="SOCS box-like"/>
    <property type="match status" value="1"/>
</dbReference>
<dbReference type="InterPro" id="IPR037962">
    <property type="entry name" value="Neuralized"/>
</dbReference>
<evidence type="ECO:0008006" key="5">
    <source>
        <dbReference type="Google" id="ProtNLM"/>
    </source>
</evidence>
<dbReference type="InterPro" id="IPR001496">
    <property type="entry name" value="SOCS_box"/>
</dbReference>
<dbReference type="PANTHER" id="PTHR12429:SF8">
    <property type="entry name" value="NEURALIZED-LIKE PROTEIN 2"/>
    <property type="match status" value="1"/>
</dbReference>
<name>A0A6G0T6S5_APHGL</name>
<evidence type="ECO:0000259" key="2">
    <source>
        <dbReference type="PROSITE" id="PS51065"/>
    </source>
</evidence>